<proteinExistence type="predicted"/>
<evidence type="ECO:0000313" key="1">
    <source>
        <dbReference type="EMBL" id="PGH57283.1"/>
    </source>
</evidence>
<dbReference type="AlphaFoldDB" id="A0A2B8BIC7"/>
<keyword evidence="2" id="KW-1185">Reference proteome</keyword>
<accession>A0A2B8BIC7</accession>
<organism evidence="1 2">
    <name type="scientific">Azospirillum palustre</name>
    <dbReference type="NCBI Taxonomy" id="2044885"/>
    <lineage>
        <taxon>Bacteria</taxon>
        <taxon>Pseudomonadati</taxon>
        <taxon>Pseudomonadota</taxon>
        <taxon>Alphaproteobacteria</taxon>
        <taxon>Rhodospirillales</taxon>
        <taxon>Azospirillaceae</taxon>
        <taxon>Azospirillum</taxon>
    </lineage>
</organism>
<gene>
    <name evidence="1" type="ORF">CRT60_12560</name>
</gene>
<dbReference type="Proteomes" id="UP000225379">
    <property type="component" value="Unassembled WGS sequence"/>
</dbReference>
<protein>
    <submittedName>
        <fullName evidence="1">Uncharacterized protein</fullName>
    </submittedName>
</protein>
<name>A0A2B8BIC7_9PROT</name>
<evidence type="ECO:0000313" key="2">
    <source>
        <dbReference type="Proteomes" id="UP000225379"/>
    </source>
</evidence>
<dbReference type="OrthoDB" id="4846903at2"/>
<sequence>MDRAISNRAATLQALIDTATAPALAARRSGPAHARVALPAAVAPAASGRAATQPTVELPDPPPAVIDWLARAALLYGVPFEYITPDGRMLPKESIRFFYVDLNWIHRLLEGAVSIGLSTSADSVQMMATIEQLVDQALSHSSTVRPSLRAKATSGHSRAGAALKAAAAQSSADGGTATGPITGLLIRSAAVSGWPGVEVSAYADDAATQKLPLLRLDRLSDDVLIALFDGLPRVVNFLQPPESLHFGVRPTTSFPSGYMSFLRGLGYGTYPAGQQIQGQQAAVSMRSGAAAGVLDVAASAASLQAAMKTLGALDSAGTFTAAEFAVQMVRAAGMQSFQWGASAPTGQWGVTAQTESTAPVVGRIAG</sequence>
<dbReference type="EMBL" id="PDKW01000040">
    <property type="protein sequence ID" value="PGH57283.1"/>
    <property type="molecule type" value="Genomic_DNA"/>
</dbReference>
<reference evidence="2" key="1">
    <citation type="submission" date="2017-10" db="EMBL/GenBank/DDBJ databases">
        <authorList>
            <person name="Kravchenko I.K."/>
            <person name="Grouzdev D.S."/>
        </authorList>
    </citation>
    <scope>NUCLEOTIDE SEQUENCE [LARGE SCALE GENOMIC DNA]</scope>
    <source>
        <strain evidence="2">B2</strain>
    </source>
</reference>
<dbReference type="RefSeq" id="WP_143273229.1">
    <property type="nucleotide sequence ID" value="NZ_PDKW01000040.1"/>
</dbReference>
<comment type="caution">
    <text evidence="1">The sequence shown here is derived from an EMBL/GenBank/DDBJ whole genome shotgun (WGS) entry which is preliminary data.</text>
</comment>